<dbReference type="EMBL" id="JACTUZ010000139">
    <property type="protein sequence ID" value="MBC9179347.1"/>
    <property type="molecule type" value="Genomic_DNA"/>
</dbReference>
<dbReference type="Pfam" id="PF05170">
    <property type="entry name" value="AsmA"/>
    <property type="match status" value="2"/>
</dbReference>
<evidence type="ECO:0000313" key="3">
    <source>
        <dbReference type="Proteomes" id="UP000603940"/>
    </source>
</evidence>
<protein>
    <submittedName>
        <fullName evidence="2">AsmA family protein</fullName>
    </submittedName>
</protein>
<organism evidence="2 3">
    <name type="scientific">Pseudoroseomonas ludipueritiae</name>
    <dbReference type="NCBI Taxonomy" id="198093"/>
    <lineage>
        <taxon>Bacteria</taxon>
        <taxon>Pseudomonadati</taxon>
        <taxon>Pseudomonadota</taxon>
        <taxon>Alphaproteobacteria</taxon>
        <taxon>Acetobacterales</taxon>
        <taxon>Acetobacteraceae</taxon>
        <taxon>Pseudoroseomonas</taxon>
    </lineage>
</organism>
<name>A0ABR7RBY1_9PROT</name>
<proteinExistence type="predicted"/>
<comment type="caution">
    <text evidence="2">The sequence shown here is derived from an EMBL/GenBank/DDBJ whole genome shotgun (WGS) entry which is preliminary data.</text>
</comment>
<dbReference type="RefSeq" id="WP_187780387.1">
    <property type="nucleotide sequence ID" value="NZ_JACTUZ010000139.1"/>
</dbReference>
<dbReference type="InterPro" id="IPR052894">
    <property type="entry name" value="AsmA-related"/>
</dbReference>
<evidence type="ECO:0000313" key="2">
    <source>
        <dbReference type="EMBL" id="MBC9179347.1"/>
    </source>
</evidence>
<accession>A0ABR7RBY1</accession>
<dbReference type="InterPro" id="IPR007844">
    <property type="entry name" value="AsmA"/>
</dbReference>
<sequence>MSWPRRIALGLLVALPVLLVAALWFGPRLTDWNTHRDRLAILAAGRLGQPVMLTGPVKLALLPQPMLEAGGVIIGELQGGGPDGSLSIQARALRLRLDLGALLRLQLEPREVVLVGAEIRLPWPPTSGQSFRPPPWLTGLRGRIENSRITIGNVPLENVTAELAAGSATDALRIDGRFRWRNLDATFNTILGRPGWDDAAPLDLTVAAAKASLSASGVLLPEGGFEGTIQGGGNDLAALVPGPGGAFRLRGALSASADLLTASELTMDLAGSPARGAATLRLAPVPRLDLALITGRVALDPWVAALRNASAPSLPFGVDLSAEAATLRGITLRRLRAAAFVEGERLTLSDVSAILPGDTEIEMSGVTSGRLREAGSKLEAAIRFRGSALRATLLALGARLEATDPTLLRQGEGRMRLVLEEAQAAMPEFTATVDGARISGAGVLRFGARPALGLGLTFDRLDLDSWLPQHLDLMAMATRNPGWDANLRLNAERASWRDLAMERLSVDAAMEAGRLTARRVAARIAGAEVALSGMLAPGSAANAPPRLTDMALEVTAPVARPLLAFLPGTWDETAPITTQPLALRLSANGALNALALRGGLDLGEARLEANGTLDAMAPRYAGILTLRHPGAQRLLAEGLGSKPPLWLGEGSLSLIATLNAARSGGQMENFDLVAGEMRLGGQLGLALAPAARPRLTGRLQAERLPLPTPAGGEEPLVLWPLGLVDADLTLQAARAMPPWLPPLEQLSAGLRLNGGILQLDQLQALLRGGKLEGAAVVDTTASPPAMTAELRLNGIGLDASPPDWPLSLTAGQLDGELSLRAAGHSPAALLTGLDGTARLGARGGILAGADLNAALRATTQPDAGAEAALRAALAEGSTVFDRMEAVARLRAGRAVIEQAGLSLGEQAVASAGGEVDLAHGGIDLSLRLAPPEGPELGLRMTGPLRQSRRLLDIADWLRWRAEQPRPATAP</sequence>
<gene>
    <name evidence="2" type="ORF">IBL25_20600</name>
</gene>
<dbReference type="Proteomes" id="UP000603940">
    <property type="component" value="Unassembled WGS sequence"/>
</dbReference>
<dbReference type="PANTHER" id="PTHR30441:SF4">
    <property type="entry name" value="PROTEIN ASMA"/>
    <property type="match status" value="1"/>
</dbReference>
<keyword evidence="3" id="KW-1185">Reference proteome</keyword>
<reference evidence="2 3" key="1">
    <citation type="journal article" date="2009" name="Int. J. Syst. Evol. Microbiol.">
        <title>Transfer of Teichococcus ludipueritiae and Muricoccus roseus to the genus Roseomonas, as Roseomonas ludipueritiae comb. nov. and Roseomonas rosea comb. nov., respectively, and emended description of the genus Roseomonas.</title>
        <authorList>
            <person name="Sanchez-Porro C."/>
            <person name="Gallego V."/>
            <person name="Busse H.J."/>
            <person name="Kampfer P."/>
            <person name="Ventosa A."/>
        </authorList>
    </citation>
    <scope>NUCLEOTIDE SEQUENCE [LARGE SCALE GENOMIC DNA]</scope>
    <source>
        <strain evidence="2 3">DSM 14915</strain>
    </source>
</reference>
<evidence type="ECO:0000259" key="1">
    <source>
        <dbReference type="Pfam" id="PF05170"/>
    </source>
</evidence>
<feature type="domain" description="AsmA" evidence="1">
    <location>
        <begin position="724"/>
        <end position="895"/>
    </location>
</feature>
<feature type="domain" description="AsmA" evidence="1">
    <location>
        <begin position="6"/>
        <end position="121"/>
    </location>
</feature>
<dbReference type="PANTHER" id="PTHR30441">
    <property type="entry name" value="DUF748 DOMAIN-CONTAINING PROTEIN"/>
    <property type="match status" value="1"/>
</dbReference>